<organism evidence="1">
    <name type="scientific">Myoviridae sp. ctnzH2</name>
    <dbReference type="NCBI Taxonomy" id="2827707"/>
    <lineage>
        <taxon>Viruses</taxon>
        <taxon>Duplodnaviria</taxon>
        <taxon>Heunggongvirae</taxon>
        <taxon>Uroviricota</taxon>
        <taxon>Caudoviricetes</taxon>
    </lineage>
</organism>
<protein>
    <submittedName>
        <fullName evidence="1">Uncharacterized protein</fullName>
    </submittedName>
</protein>
<name>A0A8S5S7T0_9CAUD</name>
<reference evidence="1" key="1">
    <citation type="journal article" date="2021" name="Proc. Natl. Acad. Sci. U.S.A.">
        <title>A Catalog of Tens of Thousands of Viruses from Human Metagenomes Reveals Hidden Associations with Chronic Diseases.</title>
        <authorList>
            <person name="Tisza M.J."/>
            <person name="Buck C.B."/>
        </authorList>
    </citation>
    <scope>NUCLEOTIDE SEQUENCE</scope>
    <source>
        <strain evidence="1">CtnzH2</strain>
    </source>
</reference>
<dbReference type="EMBL" id="BK032549">
    <property type="protein sequence ID" value="DAF47008.1"/>
    <property type="molecule type" value="Genomic_DNA"/>
</dbReference>
<evidence type="ECO:0000313" key="1">
    <source>
        <dbReference type="EMBL" id="DAF47008.1"/>
    </source>
</evidence>
<sequence>MLFATPPTQRRRPFNDGCFFVCKEKVGDGPCQRQKMRERTKPLKCISKGLS</sequence>
<proteinExistence type="predicted"/>
<accession>A0A8S5S7T0</accession>